<evidence type="ECO:0000256" key="3">
    <source>
        <dbReference type="ARBA" id="ARBA00022729"/>
    </source>
</evidence>
<evidence type="ECO:0000259" key="4">
    <source>
        <dbReference type="Pfam" id="PF13407"/>
    </source>
</evidence>
<dbReference type="PANTHER" id="PTHR46847:SF1">
    <property type="entry name" value="D-ALLOSE-BINDING PERIPLASMIC PROTEIN-RELATED"/>
    <property type="match status" value="1"/>
</dbReference>
<evidence type="ECO:0000313" key="6">
    <source>
        <dbReference type="Proteomes" id="UP001228690"/>
    </source>
</evidence>
<gene>
    <name evidence="5" type="ORF">P0082_11550</name>
</gene>
<comment type="similarity">
    <text evidence="2">Belongs to the bacterial solute-binding protein 2 family.</text>
</comment>
<evidence type="ECO:0000256" key="2">
    <source>
        <dbReference type="ARBA" id="ARBA00007639"/>
    </source>
</evidence>
<dbReference type="Pfam" id="PF13407">
    <property type="entry name" value="Peripla_BP_4"/>
    <property type="match status" value="1"/>
</dbReference>
<dbReference type="PANTHER" id="PTHR46847">
    <property type="entry name" value="D-ALLOSE-BINDING PERIPLASMIC PROTEIN-RELATED"/>
    <property type="match status" value="1"/>
</dbReference>
<organism evidence="5 6">
    <name type="scientific">Candidatus Haliotispira prima</name>
    <dbReference type="NCBI Taxonomy" id="3034016"/>
    <lineage>
        <taxon>Bacteria</taxon>
        <taxon>Pseudomonadati</taxon>
        <taxon>Spirochaetota</taxon>
        <taxon>Spirochaetia</taxon>
        <taxon>Spirochaetales</taxon>
        <taxon>Spirochaetaceae</taxon>
        <taxon>Candidatus Haliotispira</taxon>
    </lineage>
</organism>
<sequence length="338" mass="36967">MACNKKQADAGEAAASEAADQLEIVFINDGHVAPYHVSWLAGFEDAIVEYNNKFGGVSGHWLSAEGSLEKMTQQIETTINEKPDVMFVNAINTSAVEPFVRKAQEAGIVWVAVHSPMDSADYNFILGDVDNGYAQGMAMGALSKGQPMKVGIMLGQAGNPSGEARREGILKGLAQWDNIQVVSEQPADWDTVKAQTIAENWFTQFPDLSAISGVTDAYLYPSLAIAQNNGIENVTFWGYDGDLPILEQMKGPDAKVKADILLSGTREGWNFVQMAYRINRGETLEKTYNFHTPLVLTRENYQIALENGFPSDIPVFDVVKALEVAQNGYLEFGTDSIK</sequence>
<dbReference type="InterPro" id="IPR028082">
    <property type="entry name" value="Peripla_BP_I"/>
</dbReference>
<evidence type="ECO:0000256" key="1">
    <source>
        <dbReference type="ARBA" id="ARBA00004196"/>
    </source>
</evidence>
<comment type="subcellular location">
    <subcellularLocation>
        <location evidence="1">Cell envelope</location>
    </subcellularLocation>
</comment>
<proteinExistence type="inferred from homology"/>
<protein>
    <submittedName>
        <fullName evidence="5">Sugar ABC transporter substrate-binding protein</fullName>
    </submittedName>
</protein>
<keyword evidence="6" id="KW-1185">Reference proteome</keyword>
<dbReference type="SUPFAM" id="SSF53822">
    <property type="entry name" value="Periplasmic binding protein-like I"/>
    <property type="match status" value="1"/>
</dbReference>
<dbReference type="InterPro" id="IPR025997">
    <property type="entry name" value="SBP_2_dom"/>
</dbReference>
<feature type="domain" description="Periplasmic binding protein" evidence="4">
    <location>
        <begin position="24"/>
        <end position="282"/>
    </location>
</feature>
<keyword evidence="3" id="KW-0732">Signal</keyword>
<reference evidence="5 6" key="1">
    <citation type="submission" date="2023-04" db="EMBL/GenBank/DDBJ databases">
        <title>Spirochaete genome identified in red abalone sample constitutes a novel genus.</title>
        <authorList>
            <person name="Sharma S.P."/>
            <person name="Purcell C.M."/>
            <person name="Hyde J.R."/>
            <person name="Severin A.J."/>
        </authorList>
    </citation>
    <scope>NUCLEOTIDE SEQUENCE [LARGE SCALE GENOMIC DNA]</scope>
    <source>
        <strain evidence="5 6">SP-2023</strain>
    </source>
</reference>
<dbReference type="RefSeq" id="WP_326927289.1">
    <property type="nucleotide sequence ID" value="NZ_CP123443.1"/>
</dbReference>
<evidence type="ECO:0000313" key="5">
    <source>
        <dbReference type="EMBL" id="WGK69101.1"/>
    </source>
</evidence>
<dbReference type="CDD" id="cd01536">
    <property type="entry name" value="PBP1_ABC_sugar_binding-like"/>
    <property type="match status" value="1"/>
</dbReference>
<dbReference type="EMBL" id="CP123443">
    <property type="protein sequence ID" value="WGK69101.1"/>
    <property type="molecule type" value="Genomic_DNA"/>
</dbReference>
<accession>A0ABY8MGW0</accession>
<dbReference type="Gene3D" id="3.40.50.2300">
    <property type="match status" value="2"/>
</dbReference>
<dbReference type="Proteomes" id="UP001228690">
    <property type="component" value="Chromosome"/>
</dbReference>
<name>A0ABY8MGW0_9SPIO</name>